<organism evidence="2 3">
    <name type="scientific">Pleuronectes platessa</name>
    <name type="common">European plaice</name>
    <dbReference type="NCBI Taxonomy" id="8262"/>
    <lineage>
        <taxon>Eukaryota</taxon>
        <taxon>Metazoa</taxon>
        <taxon>Chordata</taxon>
        <taxon>Craniata</taxon>
        <taxon>Vertebrata</taxon>
        <taxon>Euteleostomi</taxon>
        <taxon>Actinopterygii</taxon>
        <taxon>Neopterygii</taxon>
        <taxon>Teleostei</taxon>
        <taxon>Neoteleostei</taxon>
        <taxon>Acanthomorphata</taxon>
        <taxon>Carangaria</taxon>
        <taxon>Pleuronectiformes</taxon>
        <taxon>Pleuronectoidei</taxon>
        <taxon>Pleuronectidae</taxon>
        <taxon>Pleuronectes</taxon>
    </lineage>
</organism>
<reference evidence="2" key="1">
    <citation type="submission" date="2020-03" db="EMBL/GenBank/DDBJ databases">
        <authorList>
            <person name="Weist P."/>
        </authorList>
    </citation>
    <scope>NUCLEOTIDE SEQUENCE</scope>
</reference>
<gene>
    <name evidence="2" type="ORF">PLEPLA_LOCUS30416</name>
</gene>
<sequence length="80" mass="8654">MTEDCQVELEEVRVRKDDGEENEEGKGCFGTGLRRTSGMQRKDSSSTPESALITKSSGSSSSFQVDVFVLYVYGSSSSSS</sequence>
<dbReference type="AlphaFoldDB" id="A0A9N7YSE1"/>
<protein>
    <submittedName>
        <fullName evidence="2">Uncharacterized protein</fullName>
    </submittedName>
</protein>
<keyword evidence="3" id="KW-1185">Reference proteome</keyword>
<dbReference type="EMBL" id="CADEAL010002902">
    <property type="protein sequence ID" value="CAB1442698.1"/>
    <property type="molecule type" value="Genomic_DNA"/>
</dbReference>
<evidence type="ECO:0000313" key="2">
    <source>
        <dbReference type="EMBL" id="CAB1442698.1"/>
    </source>
</evidence>
<feature type="region of interest" description="Disordered" evidence="1">
    <location>
        <begin position="16"/>
        <end position="60"/>
    </location>
</feature>
<comment type="caution">
    <text evidence="2">The sequence shown here is derived from an EMBL/GenBank/DDBJ whole genome shotgun (WGS) entry which is preliminary data.</text>
</comment>
<accession>A0A9N7YSE1</accession>
<evidence type="ECO:0000313" key="3">
    <source>
        <dbReference type="Proteomes" id="UP001153269"/>
    </source>
</evidence>
<evidence type="ECO:0000256" key="1">
    <source>
        <dbReference type="SAM" id="MobiDB-lite"/>
    </source>
</evidence>
<dbReference type="Proteomes" id="UP001153269">
    <property type="component" value="Unassembled WGS sequence"/>
</dbReference>
<feature type="compositionally biased region" description="Polar residues" evidence="1">
    <location>
        <begin position="45"/>
        <end position="55"/>
    </location>
</feature>
<name>A0A9N7YSE1_PLEPL</name>
<proteinExistence type="predicted"/>